<evidence type="ECO:0000313" key="9">
    <source>
        <dbReference type="EMBL" id="KAK0525092.1"/>
    </source>
</evidence>
<evidence type="ECO:0000256" key="2">
    <source>
        <dbReference type="ARBA" id="ARBA00022723"/>
    </source>
</evidence>
<feature type="compositionally biased region" description="Polar residues" evidence="7">
    <location>
        <begin position="297"/>
        <end position="309"/>
    </location>
</feature>
<feature type="compositionally biased region" description="Basic and acidic residues" evidence="7">
    <location>
        <begin position="419"/>
        <end position="438"/>
    </location>
</feature>
<feature type="compositionally biased region" description="Low complexity" evidence="7">
    <location>
        <begin position="407"/>
        <end position="418"/>
    </location>
</feature>
<dbReference type="PANTHER" id="PTHR31845">
    <property type="entry name" value="FINGER DOMAIN PROTEIN, PUTATIVE-RELATED"/>
    <property type="match status" value="1"/>
</dbReference>
<dbReference type="Proteomes" id="UP001176521">
    <property type="component" value="Unassembled WGS sequence"/>
</dbReference>
<protein>
    <recommendedName>
        <fullName evidence="8">Zn(2)-C6 fungal-type domain-containing protein</fullName>
    </recommendedName>
</protein>
<dbReference type="CDD" id="cd12148">
    <property type="entry name" value="fungal_TF_MHR"/>
    <property type="match status" value="1"/>
</dbReference>
<reference evidence="9" key="1">
    <citation type="journal article" date="2023" name="PhytoFront">
        <title>Draft Genome Resources of Seven Strains of Tilletia horrida, Causal Agent of Kernel Smut of Rice.</title>
        <authorList>
            <person name="Khanal S."/>
            <person name="Antony Babu S."/>
            <person name="Zhou X.G."/>
        </authorList>
    </citation>
    <scope>NUCLEOTIDE SEQUENCE</scope>
    <source>
        <strain evidence="9">TX3</strain>
    </source>
</reference>
<accession>A0AAN6G7K5</accession>
<feature type="compositionally biased region" description="Low complexity" evidence="7">
    <location>
        <begin position="159"/>
        <end position="180"/>
    </location>
</feature>
<dbReference type="GO" id="GO:0006351">
    <property type="term" value="P:DNA-templated transcription"/>
    <property type="evidence" value="ECO:0007669"/>
    <property type="project" value="InterPro"/>
</dbReference>
<keyword evidence="3" id="KW-0805">Transcription regulation</keyword>
<dbReference type="CDD" id="cd00067">
    <property type="entry name" value="GAL4"/>
    <property type="match status" value="1"/>
</dbReference>
<dbReference type="AlphaFoldDB" id="A0AAN6G7K5"/>
<keyword evidence="4" id="KW-0238">DNA-binding</keyword>
<dbReference type="GO" id="GO:0005634">
    <property type="term" value="C:nucleus"/>
    <property type="evidence" value="ECO:0007669"/>
    <property type="project" value="UniProtKB-SubCell"/>
</dbReference>
<dbReference type="PANTHER" id="PTHR31845:SF19">
    <property type="entry name" value="TRANSCRIPTION FACTOR DOMAIN-CONTAINING PROTEIN"/>
    <property type="match status" value="1"/>
</dbReference>
<evidence type="ECO:0000259" key="8">
    <source>
        <dbReference type="PROSITE" id="PS50048"/>
    </source>
</evidence>
<dbReference type="GO" id="GO:0008270">
    <property type="term" value="F:zinc ion binding"/>
    <property type="evidence" value="ECO:0007669"/>
    <property type="project" value="InterPro"/>
</dbReference>
<feature type="domain" description="Zn(2)-C6 fungal-type" evidence="8">
    <location>
        <begin position="438"/>
        <end position="471"/>
    </location>
</feature>
<dbReference type="SMART" id="SM00066">
    <property type="entry name" value="GAL4"/>
    <property type="match status" value="1"/>
</dbReference>
<feature type="compositionally biased region" description="Low complexity" evidence="7">
    <location>
        <begin position="339"/>
        <end position="356"/>
    </location>
</feature>
<organism evidence="9 10">
    <name type="scientific">Tilletia horrida</name>
    <dbReference type="NCBI Taxonomy" id="155126"/>
    <lineage>
        <taxon>Eukaryota</taxon>
        <taxon>Fungi</taxon>
        <taxon>Dikarya</taxon>
        <taxon>Basidiomycota</taxon>
        <taxon>Ustilaginomycotina</taxon>
        <taxon>Exobasidiomycetes</taxon>
        <taxon>Tilletiales</taxon>
        <taxon>Tilletiaceae</taxon>
        <taxon>Tilletia</taxon>
    </lineage>
</organism>
<evidence type="ECO:0000256" key="6">
    <source>
        <dbReference type="ARBA" id="ARBA00023242"/>
    </source>
</evidence>
<feature type="compositionally biased region" description="Basic and acidic residues" evidence="7">
    <location>
        <begin position="383"/>
        <end position="395"/>
    </location>
</feature>
<evidence type="ECO:0000256" key="1">
    <source>
        <dbReference type="ARBA" id="ARBA00004123"/>
    </source>
</evidence>
<feature type="compositionally biased region" description="Basic and acidic residues" evidence="7">
    <location>
        <begin position="516"/>
        <end position="552"/>
    </location>
</feature>
<dbReference type="PROSITE" id="PS00463">
    <property type="entry name" value="ZN2_CY6_FUNGAL_1"/>
    <property type="match status" value="1"/>
</dbReference>
<feature type="compositionally biased region" description="Basic and acidic residues" evidence="7">
    <location>
        <begin position="282"/>
        <end position="294"/>
    </location>
</feature>
<feature type="compositionally biased region" description="Low complexity" evidence="7">
    <location>
        <begin position="140"/>
        <end position="150"/>
    </location>
</feature>
<keyword evidence="10" id="KW-1185">Reference proteome</keyword>
<keyword evidence="6" id="KW-0539">Nucleus</keyword>
<evidence type="ECO:0000256" key="4">
    <source>
        <dbReference type="ARBA" id="ARBA00023125"/>
    </source>
</evidence>
<dbReference type="Gene3D" id="4.10.240.10">
    <property type="entry name" value="Zn(2)-C6 fungal-type DNA-binding domain"/>
    <property type="match status" value="1"/>
</dbReference>
<feature type="compositionally biased region" description="Polar residues" evidence="7">
    <location>
        <begin position="231"/>
        <end position="261"/>
    </location>
</feature>
<feature type="compositionally biased region" description="Pro residues" evidence="7">
    <location>
        <begin position="630"/>
        <end position="641"/>
    </location>
</feature>
<dbReference type="GO" id="GO:0000976">
    <property type="term" value="F:transcription cis-regulatory region binding"/>
    <property type="evidence" value="ECO:0007669"/>
    <property type="project" value="TreeGrafter"/>
</dbReference>
<dbReference type="InterPro" id="IPR001138">
    <property type="entry name" value="Zn2Cys6_DnaBD"/>
</dbReference>
<comment type="caution">
    <text evidence="9">The sequence shown here is derived from an EMBL/GenBank/DDBJ whole genome shotgun (WGS) entry which is preliminary data.</text>
</comment>
<feature type="compositionally biased region" description="Low complexity" evidence="7">
    <location>
        <begin position="114"/>
        <end position="124"/>
    </location>
</feature>
<dbReference type="PROSITE" id="PS50048">
    <property type="entry name" value="ZN2_CY6_FUNGAL_2"/>
    <property type="match status" value="1"/>
</dbReference>
<dbReference type="GO" id="GO:0000981">
    <property type="term" value="F:DNA-binding transcription factor activity, RNA polymerase II-specific"/>
    <property type="evidence" value="ECO:0007669"/>
    <property type="project" value="InterPro"/>
</dbReference>
<dbReference type="EMBL" id="JAPDMQ010000416">
    <property type="protein sequence ID" value="KAK0525092.1"/>
    <property type="molecule type" value="Genomic_DNA"/>
</dbReference>
<proteinExistence type="predicted"/>
<dbReference type="InterPro" id="IPR007219">
    <property type="entry name" value="XnlR_reg_dom"/>
</dbReference>
<feature type="region of interest" description="Disordered" evidence="7">
    <location>
        <begin position="506"/>
        <end position="555"/>
    </location>
</feature>
<dbReference type="Pfam" id="PF04082">
    <property type="entry name" value="Fungal_trans"/>
    <property type="match status" value="1"/>
</dbReference>
<sequence length="1167" mass="123825">MASDPSTGAASSGRPPSPGPGLGPPPPPPPLSKHSSFYSSSNPTGNHTSSSNTNNNHPTHDPPSRASPFGGPTPPQTASFNQGLPPFLEQRNPDAFKHNVLPAIGPPARSMPMSPHAARLSSSAAPPPPPPPMSGPPGPDSAAAAAAAASLHYPHRTGARSSSSSVSSIASGAAHGAPHPGSHRESSPTGGPVHSITSKLASSGAHLAGPPPPPPGPSCTSGTGPTHPYPASSSVLSSFGSPQLRTSSSTAQAYTYRNGSAPSAAHTSYADPSGSFSHSSGRHLDHPQHAHDHYPSSPRSHSAQISSFGNKGDAGKSYYSGAQPPPLPAPRQQHHHASSGRQRSGSRPQSASGSAPNGRAANADESGHDGGSRDGPGPAQQQHPEDESDPHHPSRELGAASNKEAEGSASSSTVAKAAKGGDADEAGKNTNSSDRKVSCLECRASKVKCTGKTPDNSPCARCQRIGRPCVFENHRRGRRPDNLKFQKLEKSLETVTRAFNDFRKLQEPAPGQKGAESAKHGKPSDAEEPVKKKARRGKEAATSERPSPEHVAQDYASAAVAAAAAVNVPQDANVSRRASIGPNHAGPLAEHANLELTARHEDAPHHFTGSREGEPPRRDNWYAGGSGAAPAPPSHVPPPVPGSSSGVVVINGAAASGSSSRNGSLGAIVLSADSRCRALTIGVHVPLPDGDLGLDPIARNVVTLREAHDFFDTFMHMQNQYFPSLDPGLHTFDWLRERSPFLLCVVCLIAARFTEVGNAATGRLQGFLDSVLLPEIWQKGSRSVEVVQGFTLLAAFHDLPMMASDDRTWQYLSFAFGQAIQLGLNRRVKLPDNASIIEQRLARNGERCWLVLFLVEVISASHMGRRSMFTVDRFIGASDSWHLHVAALPADRNIVALVQLRRTQIRLHDLFESTIADPSTGEPALTAYRFDIFIRTCMGELDTWKATWYDSVSWAPHEQGVSREILFAYLAATLNQCVLALRACPDSETATSILRQLSRIAVDGLNVLILFDWPDLVFAVNQNVVVASYCAILALRMTTHEKRWRGAGAIDPLYIYELVDKLIGALSRPGGTLRRSATALSYASYLDAILNHYQSGYEAAISSGSAPFVPLKQRRGSEMNAHEFEAGPAGVTMIPKHPHNGLPALMPPARPSLFSEMTFFDTFFEEV</sequence>
<evidence type="ECO:0000313" key="10">
    <source>
        <dbReference type="Proteomes" id="UP001176521"/>
    </source>
</evidence>
<dbReference type="Pfam" id="PF00172">
    <property type="entry name" value="Zn_clus"/>
    <property type="match status" value="1"/>
</dbReference>
<feature type="compositionally biased region" description="Low complexity" evidence="7">
    <location>
        <begin position="1"/>
        <end position="14"/>
    </location>
</feature>
<feature type="region of interest" description="Disordered" evidence="7">
    <location>
        <begin position="1"/>
        <end position="485"/>
    </location>
</feature>
<feature type="region of interest" description="Disordered" evidence="7">
    <location>
        <begin position="604"/>
        <end position="643"/>
    </location>
</feature>
<evidence type="ECO:0000256" key="5">
    <source>
        <dbReference type="ARBA" id="ARBA00023163"/>
    </source>
</evidence>
<keyword evidence="2" id="KW-0479">Metal-binding</keyword>
<evidence type="ECO:0000256" key="3">
    <source>
        <dbReference type="ARBA" id="ARBA00023015"/>
    </source>
</evidence>
<dbReference type="InterPro" id="IPR051089">
    <property type="entry name" value="prtT"/>
</dbReference>
<feature type="compositionally biased region" description="Pro residues" evidence="7">
    <location>
        <begin position="15"/>
        <end position="31"/>
    </location>
</feature>
<evidence type="ECO:0000256" key="7">
    <source>
        <dbReference type="SAM" id="MobiDB-lite"/>
    </source>
</evidence>
<gene>
    <name evidence="9" type="ORF">OC842_005619</name>
</gene>
<feature type="compositionally biased region" description="Low complexity" evidence="7">
    <location>
        <begin position="39"/>
        <end position="57"/>
    </location>
</feature>
<keyword evidence="5" id="KW-0804">Transcription</keyword>
<dbReference type="InterPro" id="IPR036864">
    <property type="entry name" value="Zn2-C6_fun-type_DNA-bd_sf"/>
</dbReference>
<feature type="compositionally biased region" description="Basic and acidic residues" evidence="7">
    <location>
        <begin position="604"/>
        <end position="620"/>
    </location>
</feature>
<name>A0AAN6G7K5_9BASI</name>
<comment type="subcellular location">
    <subcellularLocation>
        <location evidence="1">Nucleus</location>
    </subcellularLocation>
</comment>
<feature type="compositionally biased region" description="Pro residues" evidence="7">
    <location>
        <begin position="125"/>
        <end position="139"/>
    </location>
</feature>
<dbReference type="SUPFAM" id="SSF57701">
    <property type="entry name" value="Zn2/Cys6 DNA-binding domain"/>
    <property type="match status" value="1"/>
</dbReference>